<proteinExistence type="predicted"/>
<dbReference type="AlphaFoldDB" id="A0A1W2CA54"/>
<name>A0A1W2CA54_9SPHI</name>
<dbReference type="RefSeq" id="WP_084289036.1">
    <property type="nucleotide sequence ID" value="NZ_FWYB01000003.1"/>
</dbReference>
<accession>A0A1W2CA54</accession>
<dbReference type="PROSITE" id="PS51257">
    <property type="entry name" value="PROKAR_LIPOPROTEIN"/>
    <property type="match status" value="1"/>
</dbReference>
<gene>
    <name evidence="1" type="ORF">SAMN04488101_103266</name>
</gene>
<dbReference type="EMBL" id="FWYB01000003">
    <property type="protein sequence ID" value="SMC82157.1"/>
    <property type="molecule type" value="Genomic_DNA"/>
</dbReference>
<reference evidence="1 2" key="1">
    <citation type="submission" date="2017-04" db="EMBL/GenBank/DDBJ databases">
        <authorList>
            <person name="Afonso C.L."/>
            <person name="Miller P.J."/>
            <person name="Scott M.A."/>
            <person name="Spackman E."/>
            <person name="Goraichik I."/>
            <person name="Dimitrov K.M."/>
            <person name="Suarez D.L."/>
            <person name="Swayne D.E."/>
        </authorList>
    </citation>
    <scope>NUCLEOTIDE SEQUENCE [LARGE SCALE GENOMIC DNA]</scope>
    <source>
        <strain evidence="1 2">DSM 19625</strain>
    </source>
</reference>
<dbReference type="Proteomes" id="UP000192678">
    <property type="component" value="Unassembled WGS sequence"/>
</dbReference>
<dbReference type="STRING" id="475255.SAMN04488101_103266"/>
<evidence type="ECO:0000313" key="1">
    <source>
        <dbReference type="EMBL" id="SMC82157.1"/>
    </source>
</evidence>
<protein>
    <recommendedName>
        <fullName evidence="3">Lipoprotein</fullName>
    </recommendedName>
</protein>
<evidence type="ECO:0000313" key="2">
    <source>
        <dbReference type="Proteomes" id="UP000192678"/>
    </source>
</evidence>
<organism evidence="1 2">
    <name type="scientific">Pedobacter nyackensis</name>
    <dbReference type="NCBI Taxonomy" id="475255"/>
    <lineage>
        <taxon>Bacteria</taxon>
        <taxon>Pseudomonadati</taxon>
        <taxon>Bacteroidota</taxon>
        <taxon>Sphingobacteriia</taxon>
        <taxon>Sphingobacteriales</taxon>
        <taxon>Sphingobacteriaceae</taxon>
        <taxon>Pedobacter</taxon>
    </lineage>
</organism>
<sequence>MKVHIPLYFLFLIFITGCGNNAVLEQSTASDLVANYLKSNPLYETEKIELGEIKFKSSADKEALSKFKDLMNKGYVEMQLQKQKKKFLSKDSVYVYNVTLTDKSKPYVLKQQQNKATLKVMEYTLDEDKPATLDKAGNKTAKVTIMLKKVKNAFTVFYKDKNTGSNFITKTYKLKYNKEAGWAVTGE</sequence>
<keyword evidence="2" id="KW-1185">Reference proteome</keyword>
<dbReference type="OrthoDB" id="1148341at2"/>
<evidence type="ECO:0008006" key="3">
    <source>
        <dbReference type="Google" id="ProtNLM"/>
    </source>
</evidence>